<evidence type="ECO:0000313" key="9">
    <source>
        <dbReference type="EMBL" id="QFU99016.1"/>
    </source>
</evidence>
<organism evidence="9 10">
    <name type="scientific">Luteimicrobium xylanilyticum</name>
    <dbReference type="NCBI Taxonomy" id="1133546"/>
    <lineage>
        <taxon>Bacteria</taxon>
        <taxon>Bacillati</taxon>
        <taxon>Actinomycetota</taxon>
        <taxon>Actinomycetes</taxon>
        <taxon>Micrococcales</taxon>
        <taxon>Luteimicrobium</taxon>
    </lineage>
</organism>
<feature type="domain" description="ACT" evidence="8">
    <location>
        <begin position="163"/>
        <end position="247"/>
    </location>
</feature>
<feature type="transmembrane region" description="Helical" evidence="7">
    <location>
        <begin position="45"/>
        <end position="62"/>
    </location>
</feature>
<evidence type="ECO:0000256" key="6">
    <source>
        <dbReference type="ARBA" id="ARBA00023136"/>
    </source>
</evidence>
<keyword evidence="6 7" id="KW-0472">Membrane</keyword>
<evidence type="ECO:0000256" key="7">
    <source>
        <dbReference type="SAM" id="Phobius"/>
    </source>
</evidence>
<keyword evidence="4 7" id="KW-0812">Transmembrane</keyword>
<dbReference type="KEGG" id="lxl:KDY119_02542"/>
<comment type="subcellular location">
    <subcellularLocation>
        <location evidence="1">Cell membrane</location>
        <topology evidence="1">Multi-pass membrane protein</topology>
    </subcellularLocation>
</comment>
<dbReference type="InterPro" id="IPR002912">
    <property type="entry name" value="ACT_dom"/>
</dbReference>
<proteinExistence type="inferred from homology"/>
<dbReference type="Pfam" id="PF02308">
    <property type="entry name" value="MgtC"/>
    <property type="match status" value="1"/>
</dbReference>
<evidence type="ECO:0000256" key="2">
    <source>
        <dbReference type="ARBA" id="ARBA00009298"/>
    </source>
</evidence>
<sequence>MVVHAALSFEPTGQGWTQVAEFGAAFVLSAAIGLERELKQKSAGVRTYTVVGLGSALFMLVSKYGFTDVLVSGQVVLDPSRVAAQIVSGLGFIGGGIIFVRRGSVRGLTTAASVWLTAAVGAAAGAGLLVLALVTTVAYFVAILLLAPLAGFVREHLGGPWPMLRVQYLDGRGLLRDVLAVVTEAGFAVRELATSQQGHVQIPGDGGTTDATSVEVTVRLGGRGDVESVVGALSELDGVLTVATGEETEP</sequence>
<keyword evidence="5 7" id="KW-1133">Transmembrane helix</keyword>
<feature type="transmembrane region" description="Helical" evidence="7">
    <location>
        <begin position="15"/>
        <end position="33"/>
    </location>
</feature>
<dbReference type="PANTHER" id="PTHR33778">
    <property type="entry name" value="PROTEIN MGTC"/>
    <property type="match status" value="1"/>
</dbReference>
<evidence type="ECO:0000256" key="1">
    <source>
        <dbReference type="ARBA" id="ARBA00004651"/>
    </source>
</evidence>
<dbReference type="RefSeq" id="WP_036946598.1">
    <property type="nucleotide sequence ID" value="NZ_BAABIH010000004.1"/>
</dbReference>
<dbReference type="InterPro" id="IPR003416">
    <property type="entry name" value="MgtC/SapB/SrpB/YhiD_fam"/>
</dbReference>
<comment type="similarity">
    <text evidence="2">Belongs to the MgtC/SapB family.</text>
</comment>
<dbReference type="AlphaFoldDB" id="A0A5P9QCQ5"/>
<dbReference type="OrthoDB" id="9811198at2"/>
<name>A0A5P9QCQ5_9MICO</name>
<dbReference type="Proteomes" id="UP000326702">
    <property type="component" value="Chromosome"/>
</dbReference>
<keyword evidence="10" id="KW-1185">Reference proteome</keyword>
<dbReference type="PRINTS" id="PR01837">
    <property type="entry name" value="MGTCSAPBPROT"/>
</dbReference>
<protein>
    <recommendedName>
        <fullName evidence="8">ACT domain-containing protein</fullName>
    </recommendedName>
</protein>
<evidence type="ECO:0000259" key="8">
    <source>
        <dbReference type="PROSITE" id="PS51671"/>
    </source>
</evidence>
<dbReference type="InterPro" id="IPR049177">
    <property type="entry name" value="MgtC_SapB_SrpB_YhiD_N"/>
</dbReference>
<dbReference type="EMBL" id="CP045529">
    <property type="protein sequence ID" value="QFU99016.1"/>
    <property type="molecule type" value="Genomic_DNA"/>
</dbReference>
<accession>A0A5P9QCQ5</accession>
<dbReference type="PROSITE" id="PS51671">
    <property type="entry name" value="ACT"/>
    <property type="match status" value="1"/>
</dbReference>
<evidence type="ECO:0000313" key="10">
    <source>
        <dbReference type="Proteomes" id="UP000326702"/>
    </source>
</evidence>
<evidence type="ECO:0000256" key="3">
    <source>
        <dbReference type="ARBA" id="ARBA00022475"/>
    </source>
</evidence>
<dbReference type="PANTHER" id="PTHR33778:SF1">
    <property type="entry name" value="MAGNESIUM TRANSPORTER YHID-RELATED"/>
    <property type="match status" value="1"/>
</dbReference>
<feature type="transmembrane region" description="Helical" evidence="7">
    <location>
        <begin position="82"/>
        <end position="100"/>
    </location>
</feature>
<keyword evidence="3" id="KW-1003">Cell membrane</keyword>
<reference evidence="9 10" key="1">
    <citation type="submission" date="2019-10" db="EMBL/GenBank/DDBJ databases">
        <title>Genome sequence of Luteimicrobium xylanilyticum HY-24.</title>
        <authorList>
            <person name="Kim D.Y."/>
            <person name="Park H.-Y."/>
        </authorList>
    </citation>
    <scope>NUCLEOTIDE SEQUENCE [LARGE SCALE GENOMIC DNA]</scope>
    <source>
        <strain evidence="9 10">HY-24</strain>
    </source>
</reference>
<evidence type="ECO:0000256" key="5">
    <source>
        <dbReference type="ARBA" id="ARBA00022989"/>
    </source>
</evidence>
<dbReference type="GO" id="GO:0005886">
    <property type="term" value="C:plasma membrane"/>
    <property type="evidence" value="ECO:0007669"/>
    <property type="project" value="UniProtKB-SubCell"/>
</dbReference>
<gene>
    <name evidence="9" type="ORF">KDY119_02542</name>
</gene>
<evidence type="ECO:0000256" key="4">
    <source>
        <dbReference type="ARBA" id="ARBA00022692"/>
    </source>
</evidence>